<dbReference type="Proteomes" id="UP001190700">
    <property type="component" value="Unassembled WGS sequence"/>
</dbReference>
<reference evidence="4 5" key="1">
    <citation type="journal article" date="2015" name="Genome Biol. Evol.">
        <title>Comparative Genomics of a Bacterivorous Green Alga Reveals Evolutionary Causalities and Consequences of Phago-Mixotrophic Mode of Nutrition.</title>
        <authorList>
            <person name="Burns J.A."/>
            <person name="Paasch A."/>
            <person name="Narechania A."/>
            <person name="Kim E."/>
        </authorList>
    </citation>
    <scope>NUCLEOTIDE SEQUENCE [LARGE SCALE GENOMIC DNA]</scope>
    <source>
        <strain evidence="4 5">PLY_AMNH</strain>
    </source>
</reference>
<evidence type="ECO:0000256" key="3">
    <source>
        <dbReference type="SAM" id="MobiDB-lite"/>
    </source>
</evidence>
<dbReference type="GO" id="GO:0005737">
    <property type="term" value="C:cytoplasm"/>
    <property type="evidence" value="ECO:0007669"/>
    <property type="project" value="TreeGrafter"/>
</dbReference>
<proteinExistence type="inferred from homology"/>
<feature type="compositionally biased region" description="Acidic residues" evidence="3">
    <location>
        <begin position="80"/>
        <end position="99"/>
    </location>
</feature>
<comment type="function">
    <text evidence="2">Plays a complex role in regulating the basal catalytic activity of the alpha subunit.</text>
</comment>
<dbReference type="InterPro" id="IPR000704">
    <property type="entry name" value="Casein_kinase_II_reg-sub"/>
</dbReference>
<feature type="region of interest" description="Disordered" evidence="3">
    <location>
        <begin position="1"/>
        <end position="99"/>
    </location>
</feature>
<dbReference type="Gene3D" id="1.10.1820.10">
    <property type="entry name" value="protein kinase ck2 holoenzyme, chain C, domain 1"/>
    <property type="match status" value="1"/>
</dbReference>
<evidence type="ECO:0000256" key="2">
    <source>
        <dbReference type="RuleBase" id="RU361268"/>
    </source>
</evidence>
<feature type="compositionally biased region" description="Low complexity" evidence="3">
    <location>
        <begin position="324"/>
        <end position="340"/>
    </location>
</feature>
<dbReference type="InterPro" id="IPR035991">
    <property type="entry name" value="Casein_kinase_II_beta-like"/>
</dbReference>
<evidence type="ECO:0000313" key="4">
    <source>
        <dbReference type="EMBL" id="KAK3278403.1"/>
    </source>
</evidence>
<feature type="compositionally biased region" description="Basic and acidic residues" evidence="3">
    <location>
        <begin position="64"/>
        <end position="79"/>
    </location>
</feature>
<comment type="subunit">
    <text evidence="2">Tetramer of two alpha and two beta subunits.</text>
</comment>
<dbReference type="SMART" id="SM01085">
    <property type="entry name" value="CK_II_beta"/>
    <property type="match status" value="1"/>
</dbReference>
<dbReference type="EMBL" id="LGRX02005465">
    <property type="protein sequence ID" value="KAK3278403.1"/>
    <property type="molecule type" value="Genomic_DNA"/>
</dbReference>
<dbReference type="FunFam" id="2.20.25.20:FF:000001">
    <property type="entry name" value="Casein kinase II subunit beta"/>
    <property type="match status" value="1"/>
</dbReference>
<evidence type="ECO:0000313" key="5">
    <source>
        <dbReference type="Proteomes" id="UP001190700"/>
    </source>
</evidence>
<feature type="region of interest" description="Disordered" evidence="3">
    <location>
        <begin position="309"/>
        <end position="340"/>
    </location>
</feature>
<feature type="compositionally biased region" description="Basic and acidic residues" evidence="3">
    <location>
        <begin position="309"/>
        <end position="323"/>
    </location>
</feature>
<dbReference type="GO" id="GO:0019887">
    <property type="term" value="F:protein kinase regulator activity"/>
    <property type="evidence" value="ECO:0007669"/>
    <property type="project" value="InterPro"/>
</dbReference>
<dbReference type="GO" id="GO:0005956">
    <property type="term" value="C:protein kinase CK2 complex"/>
    <property type="evidence" value="ECO:0007669"/>
    <property type="project" value="UniProtKB-UniRule"/>
</dbReference>
<sequence length="340" mass="37811">MADTAATPPGRADPKQDNFFHDPAAEAKKRPEEIESRTSAAKSTGARDKDKDQRTAYAGAGGTPRREAEKLGYDKPKIGEEEESDTDSEASDVNTSDDEDSSWITWFCTLKGNEFFCEVDEDYIQDDFNLSGLASQVPYYDYALDLILDVESPNDDMLTEEQHEMVESAAEMLYGLIHARYILTSRGMNAMLEKYKNVHFGRCPRTNCGGQPCLPVGTSDIPRTSTAKTYCPKCSDLYYTRNKYQSNMDGAYFGTTFPHLFLMTFSYLKPPKCTQVYTPRIFGFRIHDPTVAASGGTSATLNLTARELQEREQQQRVQAREQQKAVAPASAPTPAADGAL</sequence>
<organism evidence="4 5">
    <name type="scientific">Cymbomonas tetramitiformis</name>
    <dbReference type="NCBI Taxonomy" id="36881"/>
    <lineage>
        <taxon>Eukaryota</taxon>
        <taxon>Viridiplantae</taxon>
        <taxon>Chlorophyta</taxon>
        <taxon>Pyramimonadophyceae</taxon>
        <taxon>Pyramimonadales</taxon>
        <taxon>Pyramimonadaceae</taxon>
        <taxon>Cymbomonas</taxon>
    </lineage>
</organism>
<comment type="similarity">
    <text evidence="1 2">Belongs to the casein kinase 2 subunit beta family.</text>
</comment>
<keyword evidence="5" id="KW-1185">Reference proteome</keyword>
<gene>
    <name evidence="4" type="ORF">CYMTET_13655</name>
</gene>
<accession>A0AAE0LAU6</accession>
<feature type="compositionally biased region" description="Basic and acidic residues" evidence="3">
    <location>
        <begin position="12"/>
        <end position="36"/>
    </location>
</feature>
<evidence type="ECO:0000256" key="1">
    <source>
        <dbReference type="ARBA" id="ARBA00006941"/>
    </source>
</evidence>
<dbReference type="FunFam" id="1.10.1820.10:FF:000002">
    <property type="entry name" value="Casein kinase II subunit beta"/>
    <property type="match status" value="1"/>
</dbReference>
<comment type="caution">
    <text evidence="4">The sequence shown here is derived from an EMBL/GenBank/DDBJ whole genome shotgun (WGS) entry which is preliminary data.</text>
</comment>
<dbReference type="PANTHER" id="PTHR11740:SF0">
    <property type="entry name" value="CASEIN KINASE II SUBUNIT BETA"/>
    <property type="match status" value="1"/>
</dbReference>
<dbReference type="Pfam" id="PF01214">
    <property type="entry name" value="CK_II_beta"/>
    <property type="match status" value="1"/>
</dbReference>
<dbReference type="PRINTS" id="PR00472">
    <property type="entry name" value="CASNKINASEII"/>
</dbReference>
<protein>
    <recommendedName>
        <fullName evidence="2">Casein kinase II subunit beta</fullName>
        <shortName evidence="2">CK II beta</shortName>
    </recommendedName>
</protein>
<feature type="compositionally biased region" description="Basic and acidic residues" evidence="3">
    <location>
        <begin position="45"/>
        <end position="54"/>
    </location>
</feature>
<dbReference type="AlphaFoldDB" id="A0AAE0LAU6"/>
<dbReference type="SUPFAM" id="SSF57798">
    <property type="entry name" value="Casein kinase II beta subunit"/>
    <property type="match status" value="1"/>
</dbReference>
<name>A0AAE0LAU6_9CHLO</name>
<dbReference type="Gene3D" id="2.20.25.20">
    <property type="match status" value="1"/>
</dbReference>
<dbReference type="PANTHER" id="PTHR11740">
    <property type="entry name" value="CASEIN KINASE II SUBUNIT BETA"/>
    <property type="match status" value="1"/>
</dbReference>
<dbReference type="InterPro" id="IPR016149">
    <property type="entry name" value="Casein_kin_II_reg-sub_N"/>
</dbReference>